<feature type="binding site" evidence="14">
    <location>
        <position position="184"/>
    </location>
    <ligand>
        <name>ATP</name>
        <dbReference type="ChEBI" id="CHEBI:30616"/>
    </ligand>
</feature>
<dbReference type="GO" id="GO:0004072">
    <property type="term" value="F:aspartate kinase activity"/>
    <property type="evidence" value="ECO:0007669"/>
    <property type="project" value="UniProtKB-EC"/>
</dbReference>
<evidence type="ECO:0000256" key="15">
    <source>
        <dbReference type="RuleBase" id="RU003448"/>
    </source>
</evidence>
<keyword evidence="12" id="KW-0457">Lysine biosynthesis</keyword>
<dbReference type="SUPFAM" id="SSF53633">
    <property type="entry name" value="Carbamate kinase-like"/>
    <property type="match status" value="1"/>
</dbReference>
<dbReference type="GO" id="GO:0005524">
    <property type="term" value="F:ATP binding"/>
    <property type="evidence" value="ECO:0007669"/>
    <property type="project" value="UniProtKB-KW"/>
</dbReference>
<gene>
    <name evidence="18" type="primary">lysC</name>
    <name evidence="18" type="ORF">BN983_03444</name>
</gene>
<dbReference type="UniPathway" id="UPA00051">
    <property type="reaction ID" value="UER00462"/>
</dbReference>
<dbReference type="AlphaFoldDB" id="A0A024P7P0"/>
<dbReference type="InterPro" id="IPR001048">
    <property type="entry name" value="Asp/Glu/Uridylate_kinase"/>
</dbReference>
<dbReference type="GO" id="GO:0005829">
    <property type="term" value="C:cytosol"/>
    <property type="evidence" value="ECO:0007669"/>
    <property type="project" value="TreeGrafter"/>
</dbReference>
<dbReference type="InterPro" id="IPR036393">
    <property type="entry name" value="AceGlu_kinase-like_sf"/>
</dbReference>
<dbReference type="Proteomes" id="UP000028868">
    <property type="component" value="Unassembled WGS sequence"/>
</dbReference>
<name>A0A024P7P0_9BACI</name>
<dbReference type="NCBIfam" id="TIGR00657">
    <property type="entry name" value="asp_kinases"/>
    <property type="match status" value="1"/>
</dbReference>
<feature type="binding site" evidence="14">
    <location>
        <position position="47"/>
    </location>
    <ligand>
        <name>substrate</name>
    </ligand>
</feature>
<dbReference type="PANTHER" id="PTHR21499">
    <property type="entry name" value="ASPARTATE KINASE"/>
    <property type="match status" value="1"/>
</dbReference>
<keyword evidence="7 15" id="KW-0808">Transferase</keyword>
<proteinExistence type="inferred from homology"/>
<feature type="domain" description="Aspartate/glutamate/uridylate kinase" evidence="17">
    <location>
        <begin position="3"/>
        <end position="230"/>
    </location>
</feature>
<feature type="binding site" evidence="14">
    <location>
        <begin position="7"/>
        <end position="10"/>
    </location>
    <ligand>
        <name>ATP</name>
        <dbReference type="ChEBI" id="CHEBI:30616"/>
    </ligand>
</feature>
<dbReference type="EMBL" id="CCDI010000004">
    <property type="protein sequence ID" value="CDQ25139.1"/>
    <property type="molecule type" value="Genomic_DNA"/>
</dbReference>
<comment type="caution">
    <text evidence="18">The sequence shown here is derived from an EMBL/GenBank/DDBJ whole genome shotgun (WGS) entry which is preliminary data.</text>
</comment>
<dbReference type="RefSeq" id="WP_051744203.1">
    <property type="nucleotide sequence ID" value="NZ_CCDH010000002.1"/>
</dbReference>
<evidence type="ECO:0000256" key="14">
    <source>
        <dbReference type="PIRSR" id="PIRSR000726-1"/>
    </source>
</evidence>
<evidence type="ECO:0000259" key="17">
    <source>
        <dbReference type="Pfam" id="PF00696"/>
    </source>
</evidence>
<dbReference type="GO" id="GO:0009089">
    <property type="term" value="P:lysine biosynthetic process via diaminopimelate"/>
    <property type="evidence" value="ECO:0007669"/>
    <property type="project" value="UniProtKB-UniPathway"/>
</dbReference>
<keyword evidence="9 15" id="KW-0418">Kinase</keyword>
<comment type="pathway">
    <text evidence="3 16">Amino-acid biosynthesis; L-methionine biosynthesis via de novo pathway; L-homoserine from L-aspartate: step 1/3.</text>
</comment>
<dbReference type="PANTHER" id="PTHR21499:SF68">
    <property type="entry name" value="ASPARTOKINASE 2"/>
    <property type="match status" value="1"/>
</dbReference>
<dbReference type="PROSITE" id="PS00324">
    <property type="entry name" value="ASPARTOKINASE"/>
    <property type="match status" value="1"/>
</dbReference>
<dbReference type="GO" id="GO:0009088">
    <property type="term" value="P:threonine biosynthetic process"/>
    <property type="evidence" value="ECO:0007669"/>
    <property type="project" value="UniProtKB-UniPathway"/>
</dbReference>
<evidence type="ECO:0000256" key="3">
    <source>
        <dbReference type="ARBA" id="ARBA00004986"/>
    </source>
</evidence>
<comment type="pathway">
    <text evidence="4 16">Amino-acid biosynthesis; L-threonine biosynthesis; L-threonine from L-aspartate: step 1/5.</text>
</comment>
<feature type="binding site" evidence="14">
    <location>
        <position position="74"/>
    </location>
    <ligand>
        <name>substrate</name>
    </ligand>
</feature>
<dbReference type="PIRSF" id="PIRSF000726">
    <property type="entry name" value="Asp_kin"/>
    <property type="match status" value="1"/>
</dbReference>
<dbReference type="GO" id="GO:0019877">
    <property type="term" value="P:diaminopimelate biosynthetic process"/>
    <property type="evidence" value="ECO:0007669"/>
    <property type="project" value="UniProtKB-KW"/>
</dbReference>
<dbReference type="UniPathway" id="UPA00050">
    <property type="reaction ID" value="UER00461"/>
</dbReference>
<reference evidence="19" key="1">
    <citation type="submission" date="2014-03" db="EMBL/GenBank/DDBJ databases">
        <authorList>
            <person name="Urmite Genomes U."/>
        </authorList>
    </citation>
    <scope>NUCLEOTIDE SEQUENCE [LARGE SCALE GENOMIC DNA]</scope>
    <source>
        <strain evidence="19">HD-03</strain>
    </source>
</reference>
<feature type="binding site" evidence="14">
    <location>
        <begin position="173"/>
        <end position="174"/>
    </location>
    <ligand>
        <name>ATP</name>
        <dbReference type="ChEBI" id="CHEBI:30616"/>
    </ligand>
</feature>
<evidence type="ECO:0000256" key="13">
    <source>
        <dbReference type="ARBA" id="ARBA00047872"/>
    </source>
</evidence>
<evidence type="ECO:0000256" key="2">
    <source>
        <dbReference type="ARBA" id="ARBA00004766"/>
    </source>
</evidence>
<evidence type="ECO:0000313" key="18">
    <source>
        <dbReference type="EMBL" id="CDQ25139.1"/>
    </source>
</evidence>
<evidence type="ECO:0000256" key="6">
    <source>
        <dbReference type="ARBA" id="ARBA00022605"/>
    </source>
</evidence>
<keyword evidence="11" id="KW-0220">Diaminopimelate biosynthesis</keyword>
<dbReference type="Gene3D" id="3.40.1160.10">
    <property type="entry name" value="Acetylglutamate kinase-like"/>
    <property type="match status" value="1"/>
</dbReference>
<keyword evidence="8 14" id="KW-0547">Nucleotide-binding</keyword>
<comment type="pathway">
    <text evidence="2 16">Amino-acid biosynthesis; L-lysine biosynthesis via DAP pathway; (S)-tetrahydrodipicolinate from L-aspartate: step 1/4.</text>
</comment>
<keyword evidence="6 16" id="KW-0028">Amino-acid biosynthesis</keyword>
<sequence>MAVIVQKFGGTSLQTTDRINRIADRIIREQEKGTQLVIVVSAMGDATNRLVQLSGEVSSCTNGREMDLLLSTGEQMSSALMALALKEKGAEAIAMTGAQCGIETEYVYGNAKITAIHTERIQQQLDAGKIVVVAGFQGCAGNQEICTLGRGGSDTTAAALAAELKAERCDIFTDVDGVYSADPRYITGTKKHTAIDYDNLLTMAEMGAAVVHPRAVAHAKEHQVPLVVRSSFSDLEGTLVDPSRGSSTSSLVGLTIQKELSYLYLTGKMVKGHLFSEMTDSMGLWRRMIRSGNGEPGLMIKDKDLDQTLTWLNKNKERFGIHTIQHTSGGAAVHMVFRNPEEKRRQGSLMEDSLYWGEAVAIDGYPSVWSVSVSEDQVVDAAQSMYDAFFGHDVQQPNELQEAYGV</sequence>
<evidence type="ECO:0000256" key="4">
    <source>
        <dbReference type="ARBA" id="ARBA00005139"/>
    </source>
</evidence>
<dbReference type="UniPathway" id="UPA00034">
    <property type="reaction ID" value="UER00015"/>
</dbReference>
<evidence type="ECO:0000256" key="5">
    <source>
        <dbReference type="ARBA" id="ARBA00010122"/>
    </source>
</evidence>
<dbReference type="FunFam" id="3.40.1160.10:FF:000002">
    <property type="entry name" value="Aspartokinase"/>
    <property type="match status" value="1"/>
</dbReference>
<dbReference type="InterPro" id="IPR005260">
    <property type="entry name" value="Asp_kin_monofn"/>
</dbReference>
<comment type="catalytic activity">
    <reaction evidence="13 15">
        <text>L-aspartate + ATP = 4-phospho-L-aspartate + ADP</text>
        <dbReference type="Rhea" id="RHEA:23776"/>
        <dbReference type="ChEBI" id="CHEBI:29991"/>
        <dbReference type="ChEBI" id="CHEBI:30616"/>
        <dbReference type="ChEBI" id="CHEBI:57535"/>
        <dbReference type="ChEBI" id="CHEBI:456216"/>
        <dbReference type="EC" id="2.7.2.4"/>
    </reaction>
</comment>
<accession>A0A024P7P0</accession>
<protein>
    <recommendedName>
        <fullName evidence="15">Aspartokinase</fullName>
        <ecNumber evidence="15">2.7.2.4</ecNumber>
    </recommendedName>
</protein>
<evidence type="ECO:0000256" key="9">
    <source>
        <dbReference type="ARBA" id="ARBA00022777"/>
    </source>
</evidence>
<evidence type="ECO:0000256" key="16">
    <source>
        <dbReference type="RuleBase" id="RU004249"/>
    </source>
</evidence>
<organism evidence="18 19">
    <name type="scientific">Halobacillus karajensis</name>
    <dbReference type="NCBI Taxonomy" id="195088"/>
    <lineage>
        <taxon>Bacteria</taxon>
        <taxon>Bacillati</taxon>
        <taxon>Bacillota</taxon>
        <taxon>Bacilli</taxon>
        <taxon>Bacillales</taxon>
        <taxon>Bacillaceae</taxon>
        <taxon>Halobacillus</taxon>
    </lineage>
</organism>
<evidence type="ECO:0000256" key="1">
    <source>
        <dbReference type="ARBA" id="ARBA00003121"/>
    </source>
</evidence>
<dbReference type="InterPro" id="IPR001341">
    <property type="entry name" value="Asp_kinase"/>
</dbReference>
<evidence type="ECO:0000256" key="12">
    <source>
        <dbReference type="ARBA" id="ARBA00023154"/>
    </source>
</evidence>
<keyword evidence="10 14" id="KW-0067">ATP-binding</keyword>
<feature type="binding site" evidence="14">
    <location>
        <position position="179"/>
    </location>
    <ligand>
        <name>ATP</name>
        <dbReference type="ChEBI" id="CHEBI:30616"/>
    </ligand>
</feature>
<dbReference type="Pfam" id="PF00696">
    <property type="entry name" value="AA_kinase"/>
    <property type="match status" value="1"/>
</dbReference>
<evidence type="ECO:0000256" key="10">
    <source>
        <dbReference type="ARBA" id="ARBA00022840"/>
    </source>
</evidence>
<reference evidence="18 19" key="2">
    <citation type="submission" date="2014-05" db="EMBL/GenBank/DDBJ databases">
        <title>Draft genome sequence of Halobacillus karajensis HK-03.</title>
        <authorList>
            <person name="Khelaifia S."/>
            <person name="Croce O."/>
            <person name="Lagier J.C."/>
            <person name="Raoult D."/>
        </authorList>
    </citation>
    <scope>NUCLEOTIDE SEQUENCE [LARGE SCALE GENOMIC DNA]</scope>
    <source>
        <strain evidence="18 19">HD-03</strain>
    </source>
</reference>
<comment type="similarity">
    <text evidence="5 15">Belongs to the aspartokinase family.</text>
</comment>
<evidence type="ECO:0000256" key="8">
    <source>
        <dbReference type="ARBA" id="ARBA00022741"/>
    </source>
</evidence>
<keyword evidence="19" id="KW-1185">Reference proteome</keyword>
<evidence type="ECO:0000256" key="7">
    <source>
        <dbReference type="ARBA" id="ARBA00022679"/>
    </source>
</evidence>
<evidence type="ECO:0000256" key="11">
    <source>
        <dbReference type="ARBA" id="ARBA00022915"/>
    </source>
</evidence>
<dbReference type="EC" id="2.7.2.4" evidence="15"/>
<comment type="function">
    <text evidence="1">Catalyzes the phosphorylation of the beta-carboxyl group of aspartic acid with ATP to yield 4-phospho-L-aspartate, which is involved in the branched biosynthetic pathway leading to the biosynthesis of amino acids threonine, isoleucine and methionine.</text>
</comment>
<dbReference type="InterPro" id="IPR018042">
    <property type="entry name" value="Aspartate_kinase_CS"/>
</dbReference>
<dbReference type="GO" id="GO:0009090">
    <property type="term" value="P:homoserine biosynthetic process"/>
    <property type="evidence" value="ECO:0007669"/>
    <property type="project" value="TreeGrafter"/>
</dbReference>
<dbReference type="CDD" id="cd04246">
    <property type="entry name" value="AAK_AK-DapG-like"/>
    <property type="match status" value="1"/>
</dbReference>
<evidence type="ECO:0000313" key="19">
    <source>
        <dbReference type="Proteomes" id="UP000028868"/>
    </source>
</evidence>